<dbReference type="GO" id="GO:0004521">
    <property type="term" value="F:RNA endonuclease activity"/>
    <property type="evidence" value="ECO:0007669"/>
    <property type="project" value="UniProtKB-UniRule"/>
</dbReference>
<dbReference type="Pfam" id="PF02130">
    <property type="entry name" value="YbeY"/>
    <property type="match status" value="1"/>
</dbReference>
<evidence type="ECO:0000313" key="9">
    <source>
        <dbReference type="EMBL" id="KEY91726.1"/>
    </source>
</evidence>
<dbReference type="AlphaFoldDB" id="A0A084CPJ7"/>
<feature type="binding site" evidence="8">
    <location>
        <position position="123"/>
    </location>
    <ligand>
        <name>Zn(2+)</name>
        <dbReference type="ChEBI" id="CHEBI:29105"/>
        <note>catalytic</note>
    </ligand>
</feature>
<feature type="binding site" evidence="8">
    <location>
        <position position="117"/>
    </location>
    <ligand>
        <name>Zn(2+)</name>
        <dbReference type="ChEBI" id="CHEBI:29105"/>
        <note>catalytic</note>
    </ligand>
</feature>
<evidence type="ECO:0000256" key="3">
    <source>
        <dbReference type="ARBA" id="ARBA00022722"/>
    </source>
</evidence>
<dbReference type="InterPro" id="IPR020549">
    <property type="entry name" value="YbeY_CS"/>
</dbReference>
<dbReference type="GO" id="GO:0005737">
    <property type="term" value="C:cytoplasm"/>
    <property type="evidence" value="ECO:0007669"/>
    <property type="project" value="UniProtKB-SubCell"/>
</dbReference>
<dbReference type="InterPro" id="IPR002036">
    <property type="entry name" value="YbeY"/>
</dbReference>
<dbReference type="NCBIfam" id="TIGR00043">
    <property type="entry name" value="rRNA maturation RNase YbeY"/>
    <property type="match status" value="1"/>
</dbReference>
<dbReference type="HAMAP" id="MF_00009">
    <property type="entry name" value="Endoribonucl_YbeY"/>
    <property type="match status" value="1"/>
</dbReference>
<gene>
    <name evidence="8" type="primary">ybeY</name>
    <name evidence="9" type="ORF">CF67_01064</name>
</gene>
<comment type="function">
    <text evidence="8">Single strand-specific metallo-endoribonuclease involved in late-stage 70S ribosome quality control and in maturation of the 3' terminus of the 16S rRNA.</text>
</comment>
<comment type="subcellular location">
    <subcellularLocation>
        <location evidence="8">Cytoplasm</location>
    </subcellularLocation>
</comment>
<protein>
    <recommendedName>
        <fullName evidence="8">Endoribonuclease YbeY</fullName>
        <ecNumber evidence="8">3.1.-.-</ecNumber>
    </recommendedName>
</protein>
<dbReference type="EMBL" id="JGVK01000001">
    <property type="protein sequence ID" value="KEY91726.1"/>
    <property type="molecule type" value="Genomic_DNA"/>
</dbReference>
<evidence type="ECO:0000256" key="6">
    <source>
        <dbReference type="ARBA" id="ARBA00022801"/>
    </source>
</evidence>
<dbReference type="PROSITE" id="PS01306">
    <property type="entry name" value="UPF0054"/>
    <property type="match status" value="1"/>
</dbReference>
<dbReference type="OrthoDB" id="9807740at2"/>
<dbReference type="Gene3D" id="3.40.390.30">
    <property type="entry name" value="Metalloproteases ('zincins'), catalytic domain"/>
    <property type="match status" value="1"/>
</dbReference>
<dbReference type="RefSeq" id="WP_034412917.1">
    <property type="nucleotide sequence ID" value="NZ_JGVK01000001.1"/>
</dbReference>
<comment type="caution">
    <text evidence="9">The sequence shown here is derived from an EMBL/GenBank/DDBJ whole genome shotgun (WGS) entry which is preliminary data.</text>
</comment>
<evidence type="ECO:0000256" key="7">
    <source>
        <dbReference type="ARBA" id="ARBA00022833"/>
    </source>
</evidence>
<organism evidence="9 10">
    <name type="scientific">Candidatus Photodesmus blepharonis</name>
    <dbReference type="NCBI Taxonomy" id="1179155"/>
    <lineage>
        <taxon>Bacteria</taxon>
        <taxon>Pseudomonadati</taxon>
        <taxon>Pseudomonadota</taxon>
        <taxon>Gammaproteobacteria</taxon>
        <taxon>Vibrionales</taxon>
        <taxon>Vibrionaceae</taxon>
        <taxon>Candidatus Photodesmus</taxon>
    </lineage>
</organism>
<evidence type="ECO:0000256" key="5">
    <source>
        <dbReference type="ARBA" id="ARBA00022759"/>
    </source>
</evidence>
<dbReference type="GO" id="GO:0006364">
    <property type="term" value="P:rRNA processing"/>
    <property type="evidence" value="ECO:0007669"/>
    <property type="project" value="UniProtKB-UniRule"/>
</dbReference>
<evidence type="ECO:0000313" key="10">
    <source>
        <dbReference type="Proteomes" id="UP000053784"/>
    </source>
</evidence>
<dbReference type="InterPro" id="IPR023091">
    <property type="entry name" value="MetalPrtase_cat_dom_sf_prd"/>
</dbReference>
<evidence type="ECO:0000256" key="2">
    <source>
        <dbReference type="ARBA" id="ARBA00022517"/>
    </source>
</evidence>
<feature type="binding site" evidence="8">
    <location>
        <position position="113"/>
    </location>
    <ligand>
        <name>Zn(2+)</name>
        <dbReference type="ChEBI" id="CHEBI:29105"/>
        <note>catalytic</note>
    </ligand>
</feature>
<dbReference type="Proteomes" id="UP000053784">
    <property type="component" value="Unassembled WGS sequence"/>
</dbReference>
<keyword evidence="8" id="KW-0698">rRNA processing</keyword>
<evidence type="ECO:0000256" key="4">
    <source>
        <dbReference type="ARBA" id="ARBA00022723"/>
    </source>
</evidence>
<sequence length="154" mass="18248">MTIKLNLQFSTKDKNNLPSKKNIHRWLTLSLMRFQKQAEVTVRIVDKKESQQLNYKYRKKNKPTNVLSFPFISPVNMKLNLLGDLIICRQIVEQEAIKQNKPLIEHWAHMIIHGSLHLLGYDHIEKNEADEMESLEIEIMQNMGYKDPYFLEII</sequence>
<dbReference type="STRING" id="1179155.CF67_01064"/>
<evidence type="ECO:0000256" key="8">
    <source>
        <dbReference type="HAMAP-Rule" id="MF_00009"/>
    </source>
</evidence>
<keyword evidence="5 8" id="KW-0255">Endonuclease</keyword>
<name>A0A084CPJ7_9GAMM</name>
<keyword evidence="2 8" id="KW-0690">Ribosome biogenesis</keyword>
<dbReference type="EC" id="3.1.-.-" evidence="8"/>
<dbReference type="eggNOG" id="COG0319">
    <property type="taxonomic scope" value="Bacteria"/>
</dbReference>
<reference evidence="9 10" key="1">
    <citation type="submission" date="2014-03" db="EMBL/GenBank/DDBJ databases">
        <title>Selection and divergence in the genomes of co-occurring obligate luminous symbionts with specific hosts.</title>
        <authorList>
            <person name="Hendry T.A."/>
            <person name="de Wet J.R."/>
            <person name="Dunlap P.V."/>
        </authorList>
    </citation>
    <scope>NUCLEOTIDE SEQUENCE [LARGE SCALE GENOMIC DNA]</scope>
    <source>
        <strain evidence="9 10">Ppalp.1</strain>
    </source>
</reference>
<evidence type="ECO:0000256" key="1">
    <source>
        <dbReference type="ARBA" id="ARBA00010875"/>
    </source>
</evidence>
<keyword evidence="7 8" id="KW-0862">Zinc</keyword>
<keyword evidence="3 8" id="KW-0540">Nuclease</keyword>
<dbReference type="GO" id="GO:0004222">
    <property type="term" value="F:metalloendopeptidase activity"/>
    <property type="evidence" value="ECO:0007669"/>
    <property type="project" value="InterPro"/>
</dbReference>
<comment type="similarity">
    <text evidence="1 8">Belongs to the endoribonuclease YbeY family.</text>
</comment>
<keyword evidence="8" id="KW-0963">Cytoplasm</keyword>
<keyword evidence="10" id="KW-1185">Reference proteome</keyword>
<proteinExistence type="inferred from homology"/>
<keyword evidence="6 8" id="KW-0378">Hydrolase</keyword>
<comment type="cofactor">
    <cofactor evidence="8">
        <name>Zn(2+)</name>
        <dbReference type="ChEBI" id="CHEBI:29105"/>
    </cofactor>
    <text evidence="8">Binds 1 zinc ion.</text>
</comment>
<dbReference type="PANTHER" id="PTHR46986">
    <property type="entry name" value="ENDORIBONUCLEASE YBEY, CHLOROPLASTIC"/>
    <property type="match status" value="1"/>
</dbReference>
<keyword evidence="4 8" id="KW-0479">Metal-binding</keyword>
<accession>A0A084CPJ7</accession>
<dbReference type="GO" id="GO:0008270">
    <property type="term" value="F:zinc ion binding"/>
    <property type="evidence" value="ECO:0007669"/>
    <property type="project" value="UniProtKB-UniRule"/>
</dbReference>
<dbReference type="PANTHER" id="PTHR46986:SF1">
    <property type="entry name" value="ENDORIBONUCLEASE YBEY, CHLOROPLASTIC"/>
    <property type="match status" value="1"/>
</dbReference>
<dbReference type="SUPFAM" id="SSF55486">
    <property type="entry name" value="Metalloproteases ('zincins'), catalytic domain"/>
    <property type="match status" value="1"/>
</dbReference>